<dbReference type="Gene3D" id="3.20.190.10">
    <property type="entry name" value="MutM-like, N-terminal"/>
    <property type="match status" value="1"/>
</dbReference>
<evidence type="ECO:0000256" key="11">
    <source>
        <dbReference type="ARBA" id="ARBA00023239"/>
    </source>
</evidence>
<dbReference type="PROSITE" id="PS51068">
    <property type="entry name" value="FPG_CAT"/>
    <property type="match status" value="1"/>
</dbReference>
<feature type="active site" description="Proton donor; for delta-elimination activity" evidence="15">
    <location>
        <position position="283"/>
    </location>
</feature>
<dbReference type="GO" id="GO:0034039">
    <property type="term" value="F:8-oxo-7,8-dihydroguanine DNA N-glycosylase activity"/>
    <property type="evidence" value="ECO:0007669"/>
    <property type="project" value="TreeGrafter"/>
</dbReference>
<dbReference type="SMART" id="SM00898">
    <property type="entry name" value="Fapy_DNA_glyco"/>
    <property type="match status" value="1"/>
</dbReference>
<dbReference type="GO" id="GO:0008270">
    <property type="term" value="F:zinc ion binding"/>
    <property type="evidence" value="ECO:0007669"/>
    <property type="project" value="UniProtKB-UniRule"/>
</dbReference>
<dbReference type="InterPro" id="IPR020629">
    <property type="entry name" value="FPG_Glyclase"/>
</dbReference>
<feature type="binding site" evidence="15">
    <location>
        <position position="166"/>
    </location>
    <ligand>
        <name>DNA</name>
        <dbReference type="ChEBI" id="CHEBI:16991"/>
    </ligand>
</feature>
<dbReference type="Proteomes" id="UP000403266">
    <property type="component" value="Unassembled WGS sequence"/>
</dbReference>
<feature type="active site" description="Proton donor" evidence="15">
    <location>
        <position position="3"/>
    </location>
</feature>
<dbReference type="SUPFAM" id="SSF57716">
    <property type="entry name" value="Glucocorticoid receptor-like (DNA-binding domain)"/>
    <property type="match status" value="1"/>
</dbReference>
<evidence type="ECO:0000259" key="16">
    <source>
        <dbReference type="PROSITE" id="PS51066"/>
    </source>
</evidence>
<evidence type="ECO:0000256" key="9">
    <source>
        <dbReference type="ARBA" id="ARBA00023125"/>
    </source>
</evidence>
<dbReference type="SMART" id="SM01232">
    <property type="entry name" value="H2TH"/>
    <property type="match status" value="1"/>
</dbReference>
<feature type="active site" description="Proton donor; for beta-elimination activity" evidence="15">
    <location>
        <position position="58"/>
    </location>
</feature>
<dbReference type="PROSITE" id="PS51066">
    <property type="entry name" value="ZF_FPG_2"/>
    <property type="match status" value="1"/>
</dbReference>
<dbReference type="PANTHER" id="PTHR22993:SF9">
    <property type="entry name" value="FORMAMIDOPYRIMIDINE-DNA GLYCOSYLASE"/>
    <property type="match status" value="1"/>
</dbReference>
<dbReference type="InterPro" id="IPR000214">
    <property type="entry name" value="Znf_DNA_glyclase/AP_lyase"/>
</dbReference>
<comment type="caution">
    <text evidence="18">The sequence shown here is derived from an EMBL/GenBank/DDBJ whole genome shotgun (WGS) entry which is preliminary data.</text>
</comment>
<feature type="binding site" evidence="15">
    <location>
        <position position="104"/>
    </location>
    <ligand>
        <name>DNA</name>
        <dbReference type="ChEBI" id="CHEBI:16991"/>
    </ligand>
</feature>
<dbReference type="RefSeq" id="WP_152709524.1">
    <property type="nucleotide sequence ID" value="NZ_VOSJ01000005.1"/>
</dbReference>
<evidence type="ECO:0000259" key="17">
    <source>
        <dbReference type="PROSITE" id="PS51068"/>
    </source>
</evidence>
<dbReference type="NCBIfam" id="TIGR00577">
    <property type="entry name" value="fpg"/>
    <property type="match status" value="1"/>
</dbReference>
<reference evidence="18 19" key="1">
    <citation type="journal article" date="2019" name="Syst. Appl. Microbiol.">
        <title>Microvirga tunisiensis sp. nov., a root nodule symbiotic bacterium isolated from Lupinus micranthus and L. luteus grown in Northern Tunisia.</title>
        <authorList>
            <person name="Msaddak A."/>
            <person name="Rejili M."/>
            <person name="Duran D."/>
            <person name="Mars M."/>
            <person name="Palacios J.M."/>
            <person name="Ruiz-Argueso T."/>
            <person name="Rey L."/>
            <person name="Imperial J."/>
        </authorList>
    </citation>
    <scope>NUCLEOTIDE SEQUENCE [LARGE SCALE GENOMIC DNA]</scope>
    <source>
        <strain evidence="18 19">Lmie10</strain>
    </source>
</reference>
<dbReference type="Pfam" id="PF06827">
    <property type="entry name" value="zf-FPG_IleRS"/>
    <property type="match status" value="1"/>
</dbReference>
<comment type="function">
    <text evidence="15">Involved in base excision repair of DNA damaged by oxidation or by mutagenic agents. Acts as DNA glycosylase that recognizes and removes damaged bases. Has a preference for oxidized purines, such as 7,8-dihydro-8-oxoguanine (8-oxoG). Has AP (apurinic/apyrimidinic) lyase activity and introduces nicks in the DNA strand. Cleaves the DNA backbone by beta-delta elimination to generate a single-strand break at the site of the removed base with both 3'- and 5'-phosphates.</text>
</comment>
<evidence type="ECO:0000256" key="8">
    <source>
        <dbReference type="ARBA" id="ARBA00022833"/>
    </source>
</evidence>
<sequence>MPELPEVETVRRGLEPAMVGARFTKVTQRRPDLRFPFPDRFSGRLEGQEIKALGRRAKYLLADLASGEVLVMHLGMSGRFLVTQGGATRMPGEFHHEHGGLGAHDHVVFGLSSGATVTYNDARRFGFMDLVPRSAIETSKHFAGMGIEPLGNELSGETIARLFEGKRTPLKAALLDQRLIAGLGNIYVCEALFRTGLHPEAPAGSLVTKKGQPTDKAHLLADIIRDVLTEAVEAGGSTLRDHAQVDGSLGYFQHSFRVYDREGEPCATPTCTGTVARLVQSGRSTFYCPECQKRSSP</sequence>
<comment type="catalytic activity">
    <reaction evidence="14 15">
        <text>2'-deoxyribonucleotide-(2'-deoxyribose 5'-phosphate)-2'-deoxyribonucleotide-DNA = a 3'-end 2'-deoxyribonucleotide-(2,3-dehydro-2,3-deoxyribose 5'-phosphate)-DNA + a 5'-end 5'-phospho-2'-deoxyribonucleoside-DNA + H(+)</text>
        <dbReference type="Rhea" id="RHEA:66592"/>
        <dbReference type="Rhea" id="RHEA-COMP:13180"/>
        <dbReference type="Rhea" id="RHEA-COMP:16897"/>
        <dbReference type="Rhea" id="RHEA-COMP:17067"/>
        <dbReference type="ChEBI" id="CHEBI:15378"/>
        <dbReference type="ChEBI" id="CHEBI:136412"/>
        <dbReference type="ChEBI" id="CHEBI:157695"/>
        <dbReference type="ChEBI" id="CHEBI:167181"/>
        <dbReference type="EC" id="4.2.99.18"/>
    </reaction>
</comment>
<evidence type="ECO:0000256" key="3">
    <source>
        <dbReference type="ARBA" id="ARBA00011245"/>
    </source>
</evidence>
<keyword evidence="12 15" id="KW-0511">Multifunctional enzyme</keyword>
<feature type="domain" description="FPG-type" evidence="16">
    <location>
        <begin position="257"/>
        <end position="293"/>
    </location>
</feature>
<keyword evidence="7 15" id="KW-0378">Hydrolase</keyword>
<evidence type="ECO:0000256" key="2">
    <source>
        <dbReference type="ARBA" id="ARBA00009409"/>
    </source>
</evidence>
<dbReference type="GO" id="GO:0140078">
    <property type="term" value="F:class I DNA-(apurinic or apyrimidinic site) endonuclease activity"/>
    <property type="evidence" value="ECO:0007669"/>
    <property type="project" value="UniProtKB-EC"/>
</dbReference>
<keyword evidence="8 15" id="KW-0862">Zinc</keyword>
<dbReference type="InterPro" id="IPR012319">
    <property type="entry name" value="FPG_cat"/>
</dbReference>
<evidence type="ECO:0000256" key="14">
    <source>
        <dbReference type="ARBA" id="ARBA00044632"/>
    </source>
</evidence>
<dbReference type="InterPro" id="IPR035937">
    <property type="entry name" value="FPG_N"/>
</dbReference>
<dbReference type="Pfam" id="PF06831">
    <property type="entry name" value="H2TH"/>
    <property type="match status" value="1"/>
</dbReference>
<comment type="similarity">
    <text evidence="2 15">Belongs to the FPG family.</text>
</comment>
<dbReference type="EC" id="4.2.99.18" evidence="15"/>
<dbReference type="Pfam" id="PF01149">
    <property type="entry name" value="Fapy_DNA_glyco"/>
    <property type="match status" value="1"/>
</dbReference>
<feature type="binding site" evidence="15">
    <location>
        <position position="123"/>
    </location>
    <ligand>
        <name>DNA</name>
        <dbReference type="ChEBI" id="CHEBI:16991"/>
    </ligand>
</feature>
<evidence type="ECO:0000256" key="1">
    <source>
        <dbReference type="ARBA" id="ARBA00001668"/>
    </source>
</evidence>
<keyword evidence="6 15" id="KW-0863">Zinc-finger</keyword>
<dbReference type="HAMAP" id="MF_00103">
    <property type="entry name" value="Fapy_DNA_glycosyl"/>
    <property type="match status" value="1"/>
</dbReference>
<dbReference type="AlphaFoldDB" id="A0A5N7MKG9"/>
<keyword evidence="4 15" id="KW-0479">Metal-binding</keyword>
<dbReference type="InterPro" id="IPR010979">
    <property type="entry name" value="Ribosomal_uS13-like_H2TH"/>
</dbReference>
<accession>A0A5N7MKG9</accession>
<keyword evidence="19" id="KW-1185">Reference proteome</keyword>
<dbReference type="EMBL" id="VOSK01000006">
    <property type="protein sequence ID" value="MPR24426.1"/>
    <property type="molecule type" value="Genomic_DNA"/>
</dbReference>
<evidence type="ECO:0000256" key="12">
    <source>
        <dbReference type="ARBA" id="ARBA00023268"/>
    </source>
</evidence>
<comment type="subunit">
    <text evidence="3 15">Monomer.</text>
</comment>
<dbReference type="GO" id="GO:0006284">
    <property type="term" value="P:base-excision repair"/>
    <property type="evidence" value="ECO:0007669"/>
    <property type="project" value="InterPro"/>
</dbReference>
<keyword evidence="5 15" id="KW-0227">DNA damage</keyword>
<proteinExistence type="inferred from homology"/>
<evidence type="ECO:0000313" key="19">
    <source>
        <dbReference type="Proteomes" id="UP000403266"/>
    </source>
</evidence>
<keyword evidence="11 15" id="KW-0456">Lyase</keyword>
<evidence type="ECO:0000313" key="18">
    <source>
        <dbReference type="EMBL" id="MPR24426.1"/>
    </source>
</evidence>
<name>A0A5N7MKG9_9HYPH</name>
<keyword evidence="9 15" id="KW-0238">DNA-binding</keyword>
<organism evidence="18 19">
    <name type="scientific">Microvirga tunisiensis</name>
    <dbReference type="NCBI Taxonomy" id="2108360"/>
    <lineage>
        <taxon>Bacteria</taxon>
        <taxon>Pseudomonadati</taxon>
        <taxon>Pseudomonadota</taxon>
        <taxon>Alphaproteobacteria</taxon>
        <taxon>Hyphomicrobiales</taxon>
        <taxon>Methylobacteriaceae</taxon>
        <taxon>Microvirga</taxon>
    </lineage>
</organism>
<dbReference type="InterPro" id="IPR010663">
    <property type="entry name" value="Znf_FPG/IleRS"/>
</dbReference>
<dbReference type="GO" id="GO:0003684">
    <property type="term" value="F:damaged DNA binding"/>
    <property type="evidence" value="ECO:0007669"/>
    <property type="project" value="InterPro"/>
</dbReference>
<dbReference type="EC" id="3.2.2.23" evidence="15"/>
<comment type="catalytic activity">
    <reaction evidence="1 15">
        <text>Hydrolysis of DNA containing ring-opened 7-methylguanine residues, releasing 2,6-diamino-4-hydroxy-5-(N-methyl)formamidopyrimidine.</text>
        <dbReference type="EC" id="3.2.2.23"/>
    </reaction>
</comment>
<feature type="active site" description="Schiff-base intermediate with DNA" evidence="15">
    <location>
        <position position="2"/>
    </location>
</feature>
<comment type="cofactor">
    <cofactor evidence="15">
        <name>Zn(2+)</name>
        <dbReference type="ChEBI" id="CHEBI:29105"/>
    </cofactor>
    <text evidence="15">Binds 1 zinc ion per subunit.</text>
</comment>
<protein>
    <recommendedName>
        <fullName evidence="15">Formamidopyrimidine-DNA glycosylase</fullName>
        <shortName evidence="15">Fapy-DNA glycosylase</shortName>
        <ecNumber evidence="15">3.2.2.23</ecNumber>
    </recommendedName>
    <alternativeName>
        <fullName evidence="15">DNA-(apurinic or apyrimidinic site) lyase MutM</fullName>
        <shortName evidence="15">AP lyase MutM</shortName>
        <ecNumber evidence="15">4.2.99.18</ecNumber>
    </alternativeName>
</protein>
<feature type="domain" description="Formamidopyrimidine-DNA glycosylase catalytic" evidence="17">
    <location>
        <begin position="2"/>
        <end position="126"/>
    </location>
</feature>
<dbReference type="SUPFAM" id="SSF81624">
    <property type="entry name" value="N-terminal domain of MutM-like DNA repair proteins"/>
    <property type="match status" value="1"/>
</dbReference>
<dbReference type="OrthoDB" id="9800855at2"/>
<dbReference type="PANTHER" id="PTHR22993">
    <property type="entry name" value="FORMAMIDOPYRIMIDINE-DNA GLYCOSYLASE"/>
    <property type="match status" value="1"/>
</dbReference>
<evidence type="ECO:0000256" key="7">
    <source>
        <dbReference type="ARBA" id="ARBA00022801"/>
    </source>
</evidence>
<evidence type="ECO:0000256" key="15">
    <source>
        <dbReference type="HAMAP-Rule" id="MF_00103"/>
    </source>
</evidence>
<evidence type="ECO:0000256" key="13">
    <source>
        <dbReference type="ARBA" id="ARBA00023295"/>
    </source>
</evidence>
<dbReference type="CDD" id="cd08966">
    <property type="entry name" value="EcFpg-like_N"/>
    <property type="match status" value="1"/>
</dbReference>
<keyword evidence="10 15" id="KW-0234">DNA repair</keyword>
<dbReference type="InterPro" id="IPR015886">
    <property type="entry name" value="H2TH_FPG"/>
</dbReference>
<gene>
    <name evidence="15 18" type="primary">mutM</name>
    <name evidence="15" type="synonym">fpg</name>
    <name evidence="18" type="ORF">FS320_04070</name>
</gene>
<keyword evidence="13 15" id="KW-0326">Glycosidase</keyword>
<dbReference type="NCBIfam" id="NF002211">
    <property type="entry name" value="PRK01103.1"/>
    <property type="match status" value="1"/>
</dbReference>
<evidence type="ECO:0000256" key="10">
    <source>
        <dbReference type="ARBA" id="ARBA00023204"/>
    </source>
</evidence>
<evidence type="ECO:0000256" key="5">
    <source>
        <dbReference type="ARBA" id="ARBA00022763"/>
    </source>
</evidence>
<evidence type="ECO:0000256" key="6">
    <source>
        <dbReference type="ARBA" id="ARBA00022771"/>
    </source>
</evidence>
<evidence type="ECO:0000256" key="4">
    <source>
        <dbReference type="ARBA" id="ARBA00022723"/>
    </source>
</evidence>
<dbReference type="FunFam" id="1.10.8.50:FF:000003">
    <property type="entry name" value="Formamidopyrimidine-DNA glycosylase"/>
    <property type="match status" value="1"/>
</dbReference>
<dbReference type="SUPFAM" id="SSF46946">
    <property type="entry name" value="S13-like H2TH domain"/>
    <property type="match status" value="1"/>
</dbReference>
<dbReference type="Gene3D" id="1.10.8.50">
    <property type="match status" value="1"/>
</dbReference>